<sequence>MICCYIAVDRYNHKRKWKPEA</sequence>
<reference evidence="1" key="1">
    <citation type="submission" date="2014-11" db="EMBL/GenBank/DDBJ databases">
        <authorList>
            <person name="Amaro Gonzalez C."/>
        </authorList>
    </citation>
    <scope>NUCLEOTIDE SEQUENCE</scope>
</reference>
<dbReference type="EMBL" id="GBXM01040153">
    <property type="protein sequence ID" value="JAH68424.1"/>
    <property type="molecule type" value="Transcribed_RNA"/>
</dbReference>
<name>A0A0E9URC3_ANGAN</name>
<proteinExistence type="predicted"/>
<reference evidence="1" key="2">
    <citation type="journal article" date="2015" name="Fish Shellfish Immunol.">
        <title>Early steps in the European eel (Anguilla anguilla)-Vibrio vulnificus interaction in the gills: Role of the RtxA13 toxin.</title>
        <authorList>
            <person name="Callol A."/>
            <person name="Pajuelo D."/>
            <person name="Ebbesson L."/>
            <person name="Teles M."/>
            <person name="MacKenzie S."/>
            <person name="Amaro C."/>
        </authorList>
    </citation>
    <scope>NUCLEOTIDE SEQUENCE</scope>
</reference>
<protein>
    <submittedName>
        <fullName evidence="1">Uncharacterized protein</fullName>
    </submittedName>
</protein>
<evidence type="ECO:0000313" key="1">
    <source>
        <dbReference type="EMBL" id="JAH68424.1"/>
    </source>
</evidence>
<organism evidence="1">
    <name type="scientific">Anguilla anguilla</name>
    <name type="common">European freshwater eel</name>
    <name type="synonym">Muraena anguilla</name>
    <dbReference type="NCBI Taxonomy" id="7936"/>
    <lineage>
        <taxon>Eukaryota</taxon>
        <taxon>Metazoa</taxon>
        <taxon>Chordata</taxon>
        <taxon>Craniata</taxon>
        <taxon>Vertebrata</taxon>
        <taxon>Euteleostomi</taxon>
        <taxon>Actinopterygii</taxon>
        <taxon>Neopterygii</taxon>
        <taxon>Teleostei</taxon>
        <taxon>Anguilliformes</taxon>
        <taxon>Anguillidae</taxon>
        <taxon>Anguilla</taxon>
    </lineage>
</organism>
<dbReference type="AlphaFoldDB" id="A0A0E9URC3"/>
<accession>A0A0E9URC3</accession>